<sequence length="319" mass="34614">MREGSREPALSHSDIDLLAADLLSADPSTFTAAARKVADACVNERLSRKRGRDLLRRFLADKGLRRILTWLLDNGNPETQLAAADLLLFLMPEIRPALAALQPSQLVDVAGVVVDVVTWREAAEGGSRCYGPDESLFVKHAVKADAAVDVVTYLRLALLAEVIHALYDAVPDEGARLRDLFLASHQTTLKQCLTVMRTDMEGSISRTALAVLQHLVDDELPDIPLHLSLPLFSLLVDHLLKLAEGATHMDPQGWRRALELPGVVVAAVTLSPQAPFLREEDVKRLVEEHLNSHVAKLVGIIASAEEGLLAVAAVTLGPS</sequence>
<dbReference type="InParanoid" id="A0A0G4G971"/>
<dbReference type="PhylomeDB" id="A0A0G4G971"/>
<name>A0A0G4G971_VITBC</name>
<dbReference type="VEuPathDB" id="CryptoDB:Vbra_17249"/>
<evidence type="ECO:0000313" key="1">
    <source>
        <dbReference type="EMBL" id="CEM25425.1"/>
    </source>
</evidence>
<gene>
    <name evidence="1" type="ORF">Vbra_17249</name>
</gene>
<reference evidence="1 2" key="1">
    <citation type="submission" date="2014-11" db="EMBL/GenBank/DDBJ databases">
        <authorList>
            <person name="Zhu J."/>
            <person name="Qi W."/>
            <person name="Song R."/>
        </authorList>
    </citation>
    <scope>NUCLEOTIDE SEQUENCE [LARGE SCALE GENOMIC DNA]</scope>
</reference>
<dbReference type="AlphaFoldDB" id="A0A0G4G971"/>
<proteinExistence type="predicted"/>
<evidence type="ECO:0000313" key="2">
    <source>
        <dbReference type="Proteomes" id="UP000041254"/>
    </source>
</evidence>
<protein>
    <submittedName>
        <fullName evidence="1">Uncharacterized protein</fullName>
    </submittedName>
</protein>
<organism evidence="1 2">
    <name type="scientific">Vitrella brassicaformis (strain CCMP3155)</name>
    <dbReference type="NCBI Taxonomy" id="1169540"/>
    <lineage>
        <taxon>Eukaryota</taxon>
        <taxon>Sar</taxon>
        <taxon>Alveolata</taxon>
        <taxon>Colpodellida</taxon>
        <taxon>Vitrellaceae</taxon>
        <taxon>Vitrella</taxon>
    </lineage>
</organism>
<dbReference type="Proteomes" id="UP000041254">
    <property type="component" value="Unassembled WGS sequence"/>
</dbReference>
<dbReference type="EMBL" id="CDMY01000601">
    <property type="protein sequence ID" value="CEM25425.1"/>
    <property type="molecule type" value="Genomic_DNA"/>
</dbReference>
<keyword evidence="2" id="KW-1185">Reference proteome</keyword>
<accession>A0A0G4G971</accession>